<evidence type="ECO:0000256" key="1">
    <source>
        <dbReference type="SAM" id="Phobius"/>
    </source>
</evidence>
<keyword evidence="3" id="KW-1185">Reference proteome</keyword>
<proteinExistence type="predicted"/>
<accession>A0A1A9Z2W9</accession>
<reference evidence="2" key="2">
    <citation type="submission" date="2020-05" db="UniProtKB">
        <authorList>
            <consortium name="EnsemblMetazoa"/>
        </authorList>
    </citation>
    <scope>IDENTIFICATION</scope>
    <source>
        <strain evidence="2">IAEA</strain>
    </source>
</reference>
<sequence>MARYNGKEEEYSEKLLLIELWDKYLAKAKGVTVDLTLTNTNFKIRYRIQNNKKDIYLFGIFLGLLKIYILIAE</sequence>
<evidence type="ECO:0000313" key="3">
    <source>
        <dbReference type="Proteomes" id="UP000092445"/>
    </source>
</evidence>
<dbReference type="VEuPathDB" id="VectorBase:GPAI002125"/>
<organism evidence="2 3">
    <name type="scientific">Glossina pallidipes</name>
    <name type="common">Tsetse fly</name>
    <dbReference type="NCBI Taxonomy" id="7398"/>
    <lineage>
        <taxon>Eukaryota</taxon>
        <taxon>Metazoa</taxon>
        <taxon>Ecdysozoa</taxon>
        <taxon>Arthropoda</taxon>
        <taxon>Hexapoda</taxon>
        <taxon>Insecta</taxon>
        <taxon>Pterygota</taxon>
        <taxon>Neoptera</taxon>
        <taxon>Endopterygota</taxon>
        <taxon>Diptera</taxon>
        <taxon>Brachycera</taxon>
        <taxon>Muscomorpha</taxon>
        <taxon>Hippoboscoidea</taxon>
        <taxon>Glossinidae</taxon>
        <taxon>Glossina</taxon>
    </lineage>
</organism>
<keyword evidence="1" id="KW-1133">Transmembrane helix</keyword>
<keyword evidence="1" id="KW-0472">Membrane</keyword>
<feature type="transmembrane region" description="Helical" evidence="1">
    <location>
        <begin position="55"/>
        <end position="72"/>
    </location>
</feature>
<dbReference type="EnsemblMetazoa" id="GPAI002125-RA">
    <property type="protein sequence ID" value="GPAI002125-PA"/>
    <property type="gene ID" value="GPAI002125"/>
</dbReference>
<protein>
    <submittedName>
        <fullName evidence="2">Uncharacterized protein</fullName>
    </submittedName>
</protein>
<name>A0A1A9Z2W9_GLOPL</name>
<reference evidence="3" key="1">
    <citation type="submission" date="2014-03" db="EMBL/GenBank/DDBJ databases">
        <authorList>
            <person name="Aksoy S."/>
            <person name="Warren W."/>
            <person name="Wilson R.K."/>
        </authorList>
    </citation>
    <scope>NUCLEOTIDE SEQUENCE [LARGE SCALE GENOMIC DNA]</scope>
    <source>
        <strain evidence="3">IAEA</strain>
    </source>
</reference>
<evidence type="ECO:0000313" key="2">
    <source>
        <dbReference type="EnsemblMetazoa" id="GPAI002125-PA"/>
    </source>
</evidence>
<dbReference type="AlphaFoldDB" id="A0A1A9Z2W9"/>
<keyword evidence="1" id="KW-0812">Transmembrane</keyword>
<dbReference type="Proteomes" id="UP000092445">
    <property type="component" value="Unassembled WGS sequence"/>
</dbReference>